<reference evidence="2" key="1">
    <citation type="journal article" date="2020" name="mSystems">
        <title>Genome- and Community-Level Interaction Insights into Carbon Utilization and Element Cycling Functions of Hydrothermarchaeota in Hydrothermal Sediment.</title>
        <authorList>
            <person name="Zhou Z."/>
            <person name="Liu Y."/>
            <person name="Xu W."/>
            <person name="Pan J."/>
            <person name="Luo Z.H."/>
            <person name="Li M."/>
        </authorList>
    </citation>
    <scope>NUCLEOTIDE SEQUENCE [LARGE SCALE GENOMIC DNA]</scope>
    <source>
        <strain evidence="2">SpSt-289</strain>
    </source>
</reference>
<evidence type="ECO:0000313" key="2">
    <source>
        <dbReference type="EMBL" id="HDX32269.1"/>
    </source>
</evidence>
<dbReference type="NCBIfam" id="TIGR03792">
    <property type="entry name" value="TIGR03792 family protein"/>
    <property type="match status" value="1"/>
</dbReference>
<dbReference type="InterPro" id="IPR022512">
    <property type="entry name" value="CHP03792"/>
</dbReference>
<organism evidence="2">
    <name type="scientific">Caldilinea aerophila</name>
    <dbReference type="NCBI Taxonomy" id="133453"/>
    <lineage>
        <taxon>Bacteria</taxon>
        <taxon>Bacillati</taxon>
        <taxon>Chloroflexota</taxon>
        <taxon>Caldilineae</taxon>
        <taxon>Caldilineales</taxon>
        <taxon>Caldilineaceae</taxon>
        <taxon>Caldilinea</taxon>
    </lineage>
</organism>
<gene>
    <name evidence="2" type="ORF">ENQ20_12405</name>
</gene>
<dbReference type="InterPro" id="IPR011008">
    <property type="entry name" value="Dimeric_a/b-barrel"/>
</dbReference>
<dbReference type="EMBL" id="DSMG01000120">
    <property type="protein sequence ID" value="HDX32269.1"/>
    <property type="molecule type" value="Genomic_DNA"/>
</dbReference>
<dbReference type="Gene3D" id="3.30.70.100">
    <property type="match status" value="1"/>
</dbReference>
<feature type="domain" description="ABM" evidence="1">
    <location>
        <begin position="31"/>
        <end position="94"/>
    </location>
</feature>
<dbReference type="Pfam" id="PF03992">
    <property type="entry name" value="ABM"/>
    <property type="match status" value="1"/>
</dbReference>
<comment type="caution">
    <text evidence="2">The sequence shown here is derived from an EMBL/GenBank/DDBJ whole genome shotgun (WGS) entry which is preliminary data.</text>
</comment>
<protein>
    <submittedName>
        <fullName evidence="2">TIGR03792 family protein</fullName>
    </submittedName>
</protein>
<accession>A0A7C1K0M8</accession>
<sequence>MCILLMGDNCFRTDGFALTYQSSTERDQMPVIELLRVKCAPGRRAEWLVRDAEIWTPALAAHDGFISKEVWPSIDHPDEVVIIVRWESLAQWKSFPEELNRELDAKMADVQLEVTSEALEIYEG</sequence>
<name>A0A7C1K0M8_9CHLR</name>
<evidence type="ECO:0000259" key="1">
    <source>
        <dbReference type="Pfam" id="PF03992"/>
    </source>
</evidence>
<dbReference type="SUPFAM" id="SSF54909">
    <property type="entry name" value="Dimeric alpha+beta barrel"/>
    <property type="match status" value="1"/>
</dbReference>
<proteinExistence type="predicted"/>
<dbReference type="AlphaFoldDB" id="A0A7C1K0M8"/>
<dbReference type="InterPro" id="IPR007138">
    <property type="entry name" value="ABM_dom"/>
</dbReference>